<dbReference type="EMBL" id="JAPDMX010000025">
    <property type="protein sequence ID" value="MCW3172988.1"/>
    <property type="molecule type" value="Genomic_DNA"/>
</dbReference>
<gene>
    <name evidence="1" type="ORF">OHT75_10910</name>
</gene>
<organism evidence="1 2">
    <name type="scientific">Shewanella subflava</name>
    <dbReference type="NCBI Taxonomy" id="2986476"/>
    <lineage>
        <taxon>Bacteria</taxon>
        <taxon>Pseudomonadati</taxon>
        <taxon>Pseudomonadota</taxon>
        <taxon>Gammaproteobacteria</taxon>
        <taxon>Alteromonadales</taxon>
        <taxon>Shewanellaceae</taxon>
        <taxon>Shewanella</taxon>
    </lineage>
</organism>
<keyword evidence="2" id="KW-1185">Reference proteome</keyword>
<proteinExistence type="predicted"/>
<sequence>MTANDFIETKAPQLAFYGKAFLDNQLEYQEIQLYMWDVLEEWQHLTEMTPTMECPQTDTETVFWYLLHCFDKWPDWALRGNQLLRSQVDECCDYINIGGTLPQSCVGVRPLAL</sequence>
<evidence type="ECO:0000313" key="1">
    <source>
        <dbReference type="EMBL" id="MCW3172988.1"/>
    </source>
</evidence>
<protein>
    <submittedName>
        <fullName evidence="1">Uncharacterized protein</fullName>
    </submittedName>
</protein>
<reference evidence="1" key="1">
    <citation type="submission" date="2022-10" db="EMBL/GenBank/DDBJ databases">
        <title>Shewanella flava sp. nov, isolated from the estuary of the Fenhe River into the Yellow River.</title>
        <authorList>
            <person name="Li Y."/>
        </authorList>
    </citation>
    <scope>NUCLEOTIDE SEQUENCE</scope>
    <source>
        <strain evidence="1">FYR11-62</strain>
    </source>
</reference>
<evidence type="ECO:0000313" key="2">
    <source>
        <dbReference type="Proteomes" id="UP001163714"/>
    </source>
</evidence>
<accession>A0ABT3IAT2</accession>
<dbReference type="RefSeq" id="WP_264726513.1">
    <property type="nucleotide sequence ID" value="NZ_JAPDMX010000025.1"/>
</dbReference>
<comment type="caution">
    <text evidence="1">The sequence shown here is derived from an EMBL/GenBank/DDBJ whole genome shotgun (WGS) entry which is preliminary data.</text>
</comment>
<name>A0ABT3IAT2_9GAMM</name>
<dbReference type="Proteomes" id="UP001163714">
    <property type="component" value="Unassembled WGS sequence"/>
</dbReference>